<keyword evidence="2" id="KW-1185">Reference proteome</keyword>
<sequence>MESRLERYKRRKIERKIKRRRRIVVVLVLLTFILAMECVNQSFRASLCQYDKRIIAYNMDNHIYNIELFGKDYSVSQQQVYLKIQQLKNKIEDIIYNIDI</sequence>
<dbReference type="Proteomes" id="UP000013378">
    <property type="component" value="Unassembled WGS sequence"/>
</dbReference>
<protein>
    <submittedName>
        <fullName evidence="1">Uncharacterized protein</fullName>
    </submittedName>
</protein>
<proteinExistence type="predicted"/>
<dbReference type="AlphaFoldDB" id="R1CUM3"/>
<accession>R1CUM3</accession>
<gene>
    <name evidence="1" type="ORF">L21TH_1587</name>
</gene>
<dbReference type="EMBL" id="ARZA01000183">
    <property type="protein sequence ID" value="EOD00369.1"/>
    <property type="molecule type" value="Genomic_DNA"/>
</dbReference>
<organism evidence="1 2">
    <name type="scientific">Caldisalinibacter kiritimatiensis</name>
    <dbReference type="NCBI Taxonomy" id="1304284"/>
    <lineage>
        <taxon>Bacteria</taxon>
        <taxon>Bacillati</taxon>
        <taxon>Bacillota</taxon>
        <taxon>Tissierellia</taxon>
        <taxon>Tissierellales</taxon>
        <taxon>Thermohalobacteraceae</taxon>
        <taxon>Caldisalinibacter</taxon>
    </lineage>
</organism>
<name>R1CUM3_9FIRM</name>
<comment type="caution">
    <text evidence="1">The sequence shown here is derived from an EMBL/GenBank/DDBJ whole genome shotgun (WGS) entry which is preliminary data.</text>
</comment>
<dbReference type="STRING" id="1304284.L21TH_1587"/>
<evidence type="ECO:0000313" key="2">
    <source>
        <dbReference type="Proteomes" id="UP000013378"/>
    </source>
</evidence>
<dbReference type="RefSeq" id="WP_006313757.1">
    <property type="nucleotide sequence ID" value="NZ_ARZA01000183.1"/>
</dbReference>
<reference evidence="1 2" key="1">
    <citation type="journal article" date="2015" name="Geomicrobiol. J.">
        <title>Caldisalinibacter kiritimatiensis gen. nov., sp. nov., a moderately thermohalophilic thiosulfate-reducing bacterium from a hypersaline microbial mat.</title>
        <authorList>
            <person name="Ben Hania W."/>
            <person name="Joseph M."/>
            <person name="Fiebig A."/>
            <person name="Bunk B."/>
            <person name="Klenk H.-P."/>
            <person name="Fardeau M.-L."/>
            <person name="Spring S."/>
        </authorList>
    </citation>
    <scope>NUCLEOTIDE SEQUENCE [LARGE SCALE GENOMIC DNA]</scope>
    <source>
        <strain evidence="1 2">L21-TH-D2</strain>
    </source>
</reference>
<evidence type="ECO:0000313" key="1">
    <source>
        <dbReference type="EMBL" id="EOD00369.1"/>
    </source>
</evidence>